<keyword evidence="3" id="KW-1185">Reference proteome</keyword>
<dbReference type="Pfam" id="PF02557">
    <property type="entry name" value="VanY"/>
    <property type="match status" value="1"/>
</dbReference>
<dbReference type="EMBL" id="CP035495">
    <property type="protein sequence ID" value="QAY64753.1"/>
    <property type="molecule type" value="Genomic_DNA"/>
</dbReference>
<dbReference type="Proteomes" id="UP000291758">
    <property type="component" value="Chromosome"/>
</dbReference>
<proteinExistence type="predicted"/>
<dbReference type="PANTHER" id="PTHR34385">
    <property type="entry name" value="D-ALANYL-D-ALANINE CARBOXYPEPTIDASE"/>
    <property type="match status" value="1"/>
</dbReference>
<dbReference type="KEGG" id="xyl:ET495_05275"/>
<dbReference type="InterPro" id="IPR009045">
    <property type="entry name" value="Zn_M74/Hedgehog-like"/>
</dbReference>
<evidence type="ECO:0000259" key="1">
    <source>
        <dbReference type="Pfam" id="PF02557"/>
    </source>
</evidence>
<dbReference type="GO" id="GO:0006508">
    <property type="term" value="P:proteolysis"/>
    <property type="evidence" value="ECO:0007669"/>
    <property type="project" value="InterPro"/>
</dbReference>
<dbReference type="OrthoDB" id="5496837at2"/>
<protein>
    <recommendedName>
        <fullName evidence="1">D-alanyl-D-alanine carboxypeptidase-like core domain-containing protein</fullName>
    </recommendedName>
</protein>
<evidence type="ECO:0000313" key="3">
    <source>
        <dbReference type="Proteomes" id="UP000291758"/>
    </source>
</evidence>
<dbReference type="PANTHER" id="PTHR34385:SF1">
    <property type="entry name" value="PEPTIDOGLYCAN L-ALANYL-D-GLUTAMATE ENDOPEPTIDASE CWLK"/>
    <property type="match status" value="1"/>
</dbReference>
<gene>
    <name evidence="2" type="ORF">ET495_05275</name>
</gene>
<dbReference type="InterPro" id="IPR052179">
    <property type="entry name" value="DD-CPase-like"/>
</dbReference>
<accession>A0A4P6ES26</accession>
<evidence type="ECO:0000313" key="2">
    <source>
        <dbReference type="EMBL" id="QAY64753.1"/>
    </source>
</evidence>
<name>A0A4P6ES26_9MICO</name>
<dbReference type="AlphaFoldDB" id="A0A4P6ES26"/>
<dbReference type="CDD" id="cd14814">
    <property type="entry name" value="Peptidase_M15"/>
    <property type="match status" value="1"/>
</dbReference>
<dbReference type="SUPFAM" id="SSF55166">
    <property type="entry name" value="Hedgehog/DD-peptidase"/>
    <property type="match status" value="1"/>
</dbReference>
<reference evidence="2 3" key="1">
    <citation type="submission" date="2019-01" db="EMBL/GenBank/DDBJ databases">
        <title>Genome sequencing of strain 2JSPR-7.</title>
        <authorList>
            <person name="Heo J."/>
            <person name="Kim S.-J."/>
            <person name="Kim J.-S."/>
            <person name="Hong S.-B."/>
            <person name="Kwon S.-W."/>
        </authorList>
    </citation>
    <scope>NUCLEOTIDE SEQUENCE [LARGE SCALE GENOMIC DNA]</scope>
    <source>
        <strain evidence="2 3">2JSPR-7</strain>
    </source>
</reference>
<dbReference type="Gene3D" id="3.30.1380.10">
    <property type="match status" value="1"/>
</dbReference>
<dbReference type="InterPro" id="IPR003709">
    <property type="entry name" value="VanY-like_core_dom"/>
</dbReference>
<sequence>MAASAVLRELVQRAHVGEAPAPADPDLADAVRAALQSAADHQAGLAADSDGATLLSAATAIDVVEDESAAPDADSPATLTFAIERATAHLSGLLSSIEPAAVAVEPAPLTPDAILAQQIAEGRADSERLRAYAGVTAGHANGRLPARVLAELSWARGHRLRPDAAAQLERLNTAFRARFGHDLHITDSYRSFDGQVRARALRGRLAATPGTSNHGWGVAVDLGSGVNRFGTATHRWMRENAPSFGWHLPGWARENGSKPEPWHWEFEGAPESFAD</sequence>
<feature type="domain" description="D-alanyl-D-alanine carboxypeptidase-like core" evidence="1">
    <location>
        <begin position="158"/>
        <end position="268"/>
    </location>
</feature>
<dbReference type="GO" id="GO:0008233">
    <property type="term" value="F:peptidase activity"/>
    <property type="evidence" value="ECO:0007669"/>
    <property type="project" value="InterPro"/>
</dbReference>
<organism evidence="2 3">
    <name type="scientific">Xylanimonas allomyrinae</name>
    <dbReference type="NCBI Taxonomy" id="2509459"/>
    <lineage>
        <taxon>Bacteria</taxon>
        <taxon>Bacillati</taxon>
        <taxon>Actinomycetota</taxon>
        <taxon>Actinomycetes</taxon>
        <taxon>Micrococcales</taxon>
        <taxon>Promicromonosporaceae</taxon>
        <taxon>Xylanimonas</taxon>
    </lineage>
</organism>